<feature type="non-terminal residue" evidence="1">
    <location>
        <position position="1"/>
    </location>
</feature>
<dbReference type="AlphaFoldDB" id="A0A2G1BPD3"/>
<protein>
    <submittedName>
        <fullName evidence="1">Uncharacterized protein</fullName>
    </submittedName>
</protein>
<comment type="caution">
    <text evidence="1">The sequence shown here is derived from an EMBL/GenBank/DDBJ whole genome shotgun (WGS) entry which is preliminary data.</text>
</comment>
<gene>
    <name evidence="1" type="ORF">CSC81_17870</name>
</gene>
<dbReference type="Proteomes" id="UP000222163">
    <property type="component" value="Unassembled WGS sequence"/>
</dbReference>
<dbReference type="EMBL" id="PDUU01000853">
    <property type="protein sequence ID" value="PHN95916.1"/>
    <property type="molecule type" value="Genomic_DNA"/>
</dbReference>
<feature type="non-terminal residue" evidence="1">
    <location>
        <position position="117"/>
    </location>
</feature>
<name>A0A2G1BPD3_9FLAO</name>
<organism evidence="1 2">
    <name type="scientific">Tenacibaculum discolor</name>
    <dbReference type="NCBI Taxonomy" id="361581"/>
    <lineage>
        <taxon>Bacteria</taxon>
        <taxon>Pseudomonadati</taxon>
        <taxon>Bacteroidota</taxon>
        <taxon>Flavobacteriia</taxon>
        <taxon>Flavobacteriales</taxon>
        <taxon>Flavobacteriaceae</taxon>
        <taxon>Tenacibaculum</taxon>
    </lineage>
</organism>
<proteinExistence type="predicted"/>
<evidence type="ECO:0000313" key="2">
    <source>
        <dbReference type="Proteomes" id="UP000222163"/>
    </source>
</evidence>
<reference evidence="1 2" key="1">
    <citation type="journal article" date="2016" name="Nat. Commun.">
        <title>Microbial interactions lead to rapid micro-scale successions on model marine particles.</title>
        <authorList>
            <person name="Datta M.S."/>
            <person name="Sliwerska E."/>
            <person name="Gore J."/>
            <person name="Polz M.F."/>
            <person name="Cordero O.X."/>
        </authorList>
    </citation>
    <scope>NUCLEOTIDE SEQUENCE [LARGE SCALE GENOMIC DNA]</scope>
    <source>
        <strain evidence="1 2">4G03</strain>
    </source>
</reference>
<evidence type="ECO:0000313" key="1">
    <source>
        <dbReference type="EMBL" id="PHN95916.1"/>
    </source>
</evidence>
<accession>A0A2G1BPD3</accession>
<sequence>GVAAECLQQVVRHRGVDGRFDVAAKTQPARFTVQVRFGAMSQVVVEDARVEGRELGLGRKMLVRDLQAGPFLGALGGDARGRDHAVQRAQFLGQAYARVLPAVQHGRVHHHHALGQV</sequence>